<sequence>MSNSSQHDPASPWLKPDEAAEYLGIALGTLRNWTSAKFVPFSKRGGIVRYHRNQLDQWLLSKSCKGRSTFANATTTD</sequence>
<name>A0A518E3U8_9BACT</name>
<organism evidence="2 3">
    <name type="scientific">Lignipirellula cremea</name>
    <dbReference type="NCBI Taxonomy" id="2528010"/>
    <lineage>
        <taxon>Bacteria</taxon>
        <taxon>Pseudomonadati</taxon>
        <taxon>Planctomycetota</taxon>
        <taxon>Planctomycetia</taxon>
        <taxon>Pirellulales</taxon>
        <taxon>Pirellulaceae</taxon>
        <taxon>Lignipirellula</taxon>
    </lineage>
</organism>
<keyword evidence="3" id="KW-1185">Reference proteome</keyword>
<dbReference type="GO" id="GO:0003677">
    <property type="term" value="F:DNA binding"/>
    <property type="evidence" value="ECO:0007669"/>
    <property type="project" value="InterPro"/>
</dbReference>
<dbReference type="AlphaFoldDB" id="A0A518E3U8"/>
<dbReference type="KEGG" id="lcre:Pla8534_66430"/>
<protein>
    <submittedName>
        <fullName evidence="2">Helix-turn-helix domain protein</fullName>
    </submittedName>
</protein>
<dbReference type="RefSeq" id="WP_197442770.1">
    <property type="nucleotide sequence ID" value="NZ_CP036433.1"/>
</dbReference>
<dbReference type="InterPro" id="IPR009061">
    <property type="entry name" value="DNA-bd_dom_put_sf"/>
</dbReference>
<proteinExistence type="predicted"/>
<dbReference type="InterPro" id="IPR041657">
    <property type="entry name" value="HTH_17"/>
</dbReference>
<evidence type="ECO:0000313" key="3">
    <source>
        <dbReference type="Proteomes" id="UP000317648"/>
    </source>
</evidence>
<gene>
    <name evidence="2" type="ORF">Pla8534_66430</name>
</gene>
<dbReference type="NCBIfam" id="TIGR01764">
    <property type="entry name" value="excise"/>
    <property type="match status" value="1"/>
</dbReference>
<dbReference type="Proteomes" id="UP000317648">
    <property type="component" value="Chromosome"/>
</dbReference>
<evidence type="ECO:0000313" key="2">
    <source>
        <dbReference type="EMBL" id="QDU98769.1"/>
    </source>
</evidence>
<dbReference type="Pfam" id="PF12728">
    <property type="entry name" value="HTH_17"/>
    <property type="match status" value="1"/>
</dbReference>
<dbReference type="EMBL" id="CP036433">
    <property type="protein sequence ID" value="QDU98769.1"/>
    <property type="molecule type" value="Genomic_DNA"/>
</dbReference>
<dbReference type="InterPro" id="IPR010093">
    <property type="entry name" value="SinI_DNA-bd"/>
</dbReference>
<reference evidence="2 3" key="1">
    <citation type="submission" date="2019-02" db="EMBL/GenBank/DDBJ databases">
        <title>Deep-cultivation of Planctomycetes and their phenomic and genomic characterization uncovers novel biology.</title>
        <authorList>
            <person name="Wiegand S."/>
            <person name="Jogler M."/>
            <person name="Boedeker C."/>
            <person name="Pinto D."/>
            <person name="Vollmers J."/>
            <person name="Rivas-Marin E."/>
            <person name="Kohn T."/>
            <person name="Peeters S.H."/>
            <person name="Heuer A."/>
            <person name="Rast P."/>
            <person name="Oberbeckmann S."/>
            <person name="Bunk B."/>
            <person name="Jeske O."/>
            <person name="Meyerdierks A."/>
            <person name="Storesund J.E."/>
            <person name="Kallscheuer N."/>
            <person name="Luecker S."/>
            <person name="Lage O.M."/>
            <person name="Pohl T."/>
            <person name="Merkel B.J."/>
            <person name="Hornburger P."/>
            <person name="Mueller R.-W."/>
            <person name="Bruemmer F."/>
            <person name="Labrenz M."/>
            <person name="Spormann A.M."/>
            <person name="Op den Camp H."/>
            <person name="Overmann J."/>
            <person name="Amann R."/>
            <person name="Jetten M.S.M."/>
            <person name="Mascher T."/>
            <person name="Medema M.H."/>
            <person name="Devos D.P."/>
            <person name="Kaster A.-K."/>
            <person name="Ovreas L."/>
            <person name="Rohde M."/>
            <person name="Galperin M.Y."/>
            <person name="Jogler C."/>
        </authorList>
    </citation>
    <scope>NUCLEOTIDE SEQUENCE [LARGE SCALE GENOMIC DNA]</scope>
    <source>
        <strain evidence="2 3">Pla85_3_4</strain>
    </source>
</reference>
<dbReference type="SUPFAM" id="SSF46955">
    <property type="entry name" value="Putative DNA-binding domain"/>
    <property type="match status" value="1"/>
</dbReference>
<accession>A0A518E3U8</accession>
<feature type="domain" description="Helix-turn-helix" evidence="1">
    <location>
        <begin position="13"/>
        <end position="62"/>
    </location>
</feature>
<evidence type="ECO:0000259" key="1">
    <source>
        <dbReference type="Pfam" id="PF12728"/>
    </source>
</evidence>